<dbReference type="EMBL" id="LODT01000018">
    <property type="protein sequence ID" value="KYQ99986.1"/>
    <property type="molecule type" value="Genomic_DNA"/>
</dbReference>
<sequence>MKLKLIVIISLILIGDVSGYCQICRQLGEKCEDIYSVRCGEGTECKNGLCIALLRCNGTTKCPFGYECDRSLCKERKSFYGDTCQNVTSSDGTLISNCVYPLVCGVNGTCVSRKYGYCEYSSMECDYDYYCNTTSKKCQRKAQNAGEDCYSLLPESCRDGLVCVPSHNQSESRYECHGLFTGREGQRCIPSHESVPSEFIDMPYIYKSVCNSTANLVCDFRDQQCKKYSHLSVDTEGDCPPSDYALCQYNSASTSEIYCGQVYRLTKLCTLLYDKVLKCAQRNKLSMYGQLKYLNQCSKEICDYSASCVADRGLGFESCITNRIYYCPANVIVPSNNTLK</sequence>
<keyword evidence="3" id="KW-1185">Reference proteome</keyword>
<proteinExistence type="predicted"/>
<evidence type="ECO:0000313" key="2">
    <source>
        <dbReference type="EMBL" id="KYQ99986.1"/>
    </source>
</evidence>
<dbReference type="Proteomes" id="UP000076078">
    <property type="component" value="Unassembled WGS sequence"/>
</dbReference>
<dbReference type="AlphaFoldDB" id="A0A152A1J6"/>
<accession>A0A152A1J6</accession>
<evidence type="ECO:0000256" key="1">
    <source>
        <dbReference type="SAM" id="SignalP"/>
    </source>
</evidence>
<feature type="chain" id="PRO_5007593587" evidence="1">
    <location>
        <begin position="20"/>
        <end position="340"/>
    </location>
</feature>
<evidence type="ECO:0000313" key="3">
    <source>
        <dbReference type="Proteomes" id="UP000076078"/>
    </source>
</evidence>
<gene>
    <name evidence="2" type="ORF">DLAC_03477</name>
</gene>
<dbReference type="PANTHER" id="PTHR33459">
    <property type="entry name" value="DD-GDCA PROTEIN"/>
    <property type="match status" value="1"/>
</dbReference>
<reference evidence="2 3" key="1">
    <citation type="submission" date="2015-12" db="EMBL/GenBank/DDBJ databases">
        <title>Dictyostelia acquired genes for synthesis and detection of signals that induce cell-type specialization by lateral gene transfer from prokaryotes.</title>
        <authorList>
            <person name="Gloeckner G."/>
            <person name="Schaap P."/>
        </authorList>
    </citation>
    <scope>NUCLEOTIDE SEQUENCE [LARGE SCALE GENOMIC DNA]</scope>
    <source>
        <strain evidence="2 3">TK</strain>
    </source>
</reference>
<dbReference type="PANTHER" id="PTHR33459:SF11">
    <property type="entry name" value="DIFFERENTIATION-ASSOCIATED PROTEIN 1"/>
    <property type="match status" value="1"/>
</dbReference>
<organism evidence="2 3">
    <name type="scientific">Tieghemostelium lacteum</name>
    <name type="common">Slime mold</name>
    <name type="synonym">Dictyostelium lacteum</name>
    <dbReference type="NCBI Taxonomy" id="361077"/>
    <lineage>
        <taxon>Eukaryota</taxon>
        <taxon>Amoebozoa</taxon>
        <taxon>Evosea</taxon>
        <taxon>Eumycetozoa</taxon>
        <taxon>Dictyostelia</taxon>
        <taxon>Dictyosteliales</taxon>
        <taxon>Raperosteliaceae</taxon>
        <taxon>Tieghemostelium</taxon>
    </lineage>
</organism>
<dbReference type="InParanoid" id="A0A152A1J6"/>
<comment type="caution">
    <text evidence="2">The sequence shown here is derived from an EMBL/GenBank/DDBJ whole genome shotgun (WGS) entry which is preliminary data.</text>
</comment>
<dbReference type="OrthoDB" id="504708at2759"/>
<keyword evidence="1" id="KW-0732">Signal</keyword>
<feature type="signal peptide" evidence="1">
    <location>
        <begin position="1"/>
        <end position="19"/>
    </location>
</feature>
<name>A0A152A1J6_TIELA</name>
<protein>
    <submittedName>
        <fullName evidence="2">Uncharacterized protein</fullName>
    </submittedName>
</protein>
<dbReference type="InterPro" id="IPR052326">
    <property type="entry name" value="Diff-Dev_Assoc_Protein"/>
</dbReference>